<dbReference type="SMART" id="SM00385">
    <property type="entry name" value="CYCLIN"/>
    <property type="match status" value="1"/>
</dbReference>
<protein>
    <recommendedName>
        <fullName evidence="2">Cyclin-like domain-containing protein</fullName>
    </recommendedName>
</protein>
<accession>A0A4T0J9E9</accession>
<sequence>MLLPALASGVQATRSLSREDGISEELEQALRIRGAGLIQRAGVLCAVPQATICTAQVIFQRFYYVSSLYNFSIGDIAMGALYLSTKLEETPLGLRDVINVFHRLISTDADAEYSSMSYYGPTYYEWKDSIVVAEMQILKRLGFDVYVQQPYALLINYIKMIDMLNTANIPQRAWSYLNDSLLTPTHVLFSSTTIACACLDLACRDAGVQLPTTSDGKVQWYQLLDCPLEEMECVQLWLLRTYTAIDSKLFADTRNLTNKYKLRDYVH</sequence>
<dbReference type="InterPro" id="IPR006671">
    <property type="entry name" value="Cyclin_N"/>
</dbReference>
<dbReference type="AlphaFoldDB" id="A0A4T0J9E9"/>
<reference evidence="5 6" key="1">
    <citation type="submission" date="2019-03" db="EMBL/GenBank/DDBJ databases">
        <title>Sequencing 23 genomes of Wallemia ichthyophaga.</title>
        <authorList>
            <person name="Gostincar C."/>
        </authorList>
    </citation>
    <scope>NUCLEOTIDE SEQUENCE [LARGE SCALE GENOMIC DNA]</scope>
    <source>
        <strain evidence="4 6">EXF-6200</strain>
        <strain evidence="3 5">EXF-8621</strain>
    </source>
</reference>
<dbReference type="PIRSF" id="PIRSF036580">
    <property type="entry name" value="Cyclin_L"/>
    <property type="match status" value="1"/>
</dbReference>
<dbReference type="Pfam" id="PF21797">
    <property type="entry name" value="CycT2-like_C"/>
    <property type="match status" value="1"/>
</dbReference>
<dbReference type="OMA" id="WEDVWSV"/>
<keyword evidence="1" id="KW-0195">Cyclin</keyword>
<dbReference type="InterPro" id="IPR013763">
    <property type="entry name" value="Cyclin-like_dom"/>
</dbReference>
<dbReference type="Proteomes" id="UP000306954">
    <property type="component" value="Unassembled WGS sequence"/>
</dbReference>
<dbReference type="PANTHER" id="PTHR10026">
    <property type="entry name" value="CYCLIN"/>
    <property type="match status" value="1"/>
</dbReference>
<evidence type="ECO:0000313" key="4">
    <source>
        <dbReference type="EMBL" id="TIB38232.1"/>
    </source>
</evidence>
<evidence type="ECO:0000313" key="3">
    <source>
        <dbReference type="EMBL" id="TIB08418.1"/>
    </source>
</evidence>
<dbReference type="Gene3D" id="1.10.472.10">
    <property type="entry name" value="Cyclin-like"/>
    <property type="match status" value="2"/>
</dbReference>
<gene>
    <name evidence="4" type="ORF">E3P86_01757</name>
    <name evidence="3" type="ORF">E3P90_03686</name>
</gene>
<comment type="caution">
    <text evidence="4">The sequence shown here is derived from an EMBL/GenBank/DDBJ whole genome shotgun (WGS) entry which is preliminary data.</text>
</comment>
<feature type="domain" description="Cyclin-like" evidence="2">
    <location>
        <begin position="36"/>
        <end position="139"/>
    </location>
</feature>
<dbReference type="InterPro" id="IPR043198">
    <property type="entry name" value="Cyclin/Ssn8"/>
</dbReference>
<dbReference type="CDD" id="cd20532">
    <property type="entry name" value="CYCLIN_CCNL_rpt1"/>
    <property type="match status" value="1"/>
</dbReference>
<dbReference type="GO" id="GO:0016538">
    <property type="term" value="F:cyclin-dependent protein serine/threonine kinase regulator activity"/>
    <property type="evidence" value="ECO:0007669"/>
    <property type="project" value="InterPro"/>
</dbReference>
<dbReference type="OrthoDB" id="10264655at2759"/>
<evidence type="ECO:0000256" key="1">
    <source>
        <dbReference type="RuleBase" id="RU000383"/>
    </source>
</evidence>
<proteinExistence type="inferred from homology"/>
<name>A0A4T0J9E9_WALIC</name>
<dbReference type="EMBL" id="SPOI01000068">
    <property type="protein sequence ID" value="TIB38232.1"/>
    <property type="molecule type" value="Genomic_DNA"/>
</dbReference>
<dbReference type="GO" id="GO:0006357">
    <property type="term" value="P:regulation of transcription by RNA polymerase II"/>
    <property type="evidence" value="ECO:0007669"/>
    <property type="project" value="InterPro"/>
</dbReference>
<evidence type="ECO:0000259" key="2">
    <source>
        <dbReference type="SMART" id="SM00385"/>
    </source>
</evidence>
<dbReference type="InterPro" id="IPR036915">
    <property type="entry name" value="Cyclin-like_sf"/>
</dbReference>
<evidence type="ECO:0000313" key="5">
    <source>
        <dbReference type="Proteomes" id="UP000306954"/>
    </source>
</evidence>
<dbReference type="Pfam" id="PF00134">
    <property type="entry name" value="Cyclin_N"/>
    <property type="match status" value="1"/>
</dbReference>
<dbReference type="SUPFAM" id="SSF47954">
    <property type="entry name" value="Cyclin-like"/>
    <property type="match status" value="2"/>
</dbReference>
<dbReference type="Proteomes" id="UP000310689">
    <property type="component" value="Unassembled WGS sequence"/>
</dbReference>
<organism evidence="4 6">
    <name type="scientific">Wallemia ichthyophaga</name>
    <dbReference type="NCBI Taxonomy" id="245174"/>
    <lineage>
        <taxon>Eukaryota</taxon>
        <taxon>Fungi</taxon>
        <taxon>Dikarya</taxon>
        <taxon>Basidiomycota</taxon>
        <taxon>Wallemiomycotina</taxon>
        <taxon>Wallemiomycetes</taxon>
        <taxon>Wallemiales</taxon>
        <taxon>Wallemiaceae</taxon>
        <taxon>Wallemia</taxon>
    </lineage>
</organism>
<dbReference type="EMBL" id="SPOF01000059">
    <property type="protein sequence ID" value="TIB08418.1"/>
    <property type="molecule type" value="Genomic_DNA"/>
</dbReference>
<evidence type="ECO:0000313" key="6">
    <source>
        <dbReference type="Proteomes" id="UP000310689"/>
    </source>
</evidence>
<comment type="similarity">
    <text evidence="1">Belongs to the cyclin family.</text>
</comment>